<keyword evidence="1" id="KW-0238">DNA-binding</keyword>
<dbReference type="AlphaFoldDB" id="A0A4Y2H949"/>
<dbReference type="PROSITE" id="PS51253">
    <property type="entry name" value="HTH_CENPB"/>
    <property type="match status" value="1"/>
</dbReference>
<dbReference type="InterPro" id="IPR006600">
    <property type="entry name" value="HTH_CenpB_DNA-bd_dom"/>
</dbReference>
<sequence>MTESDEGFASSKRWLDRFKHRHGIRRLKITGEKLSSNESAIEPFRIELSVRKICVLNSFTMLTNQGECWRMLPDKTLADHNEKVAPGRKAIKARITFMPCTNATGKHKLPLFVVGKAKKTQSLQVSHATCVLSRAEKRLGHSRIILGLV</sequence>
<evidence type="ECO:0000259" key="2">
    <source>
        <dbReference type="PROSITE" id="PS51253"/>
    </source>
</evidence>
<dbReference type="Proteomes" id="UP000499080">
    <property type="component" value="Unassembled WGS sequence"/>
</dbReference>
<dbReference type="PANTHER" id="PTHR19303">
    <property type="entry name" value="TRANSPOSON"/>
    <property type="match status" value="1"/>
</dbReference>
<evidence type="ECO:0000313" key="3">
    <source>
        <dbReference type="EMBL" id="GBM61506.1"/>
    </source>
</evidence>
<dbReference type="GO" id="GO:0003677">
    <property type="term" value="F:DNA binding"/>
    <property type="evidence" value="ECO:0007669"/>
    <property type="project" value="UniProtKB-KW"/>
</dbReference>
<protein>
    <submittedName>
        <fullName evidence="3">Jerky-like</fullName>
    </submittedName>
</protein>
<gene>
    <name evidence="3" type="primary">JRKL_79</name>
    <name evidence="3" type="ORF">AVEN_170269_1</name>
</gene>
<keyword evidence="4" id="KW-1185">Reference proteome</keyword>
<evidence type="ECO:0000256" key="1">
    <source>
        <dbReference type="ARBA" id="ARBA00023125"/>
    </source>
</evidence>
<dbReference type="OrthoDB" id="125347at2759"/>
<dbReference type="InterPro" id="IPR050863">
    <property type="entry name" value="CenT-Element_Derived"/>
</dbReference>
<comment type="caution">
    <text evidence="3">The sequence shown here is derived from an EMBL/GenBank/DDBJ whole genome shotgun (WGS) entry which is preliminary data.</text>
</comment>
<reference evidence="3 4" key="1">
    <citation type="journal article" date="2019" name="Sci. Rep.">
        <title>Orb-weaving spider Araneus ventricosus genome elucidates the spidroin gene catalogue.</title>
        <authorList>
            <person name="Kono N."/>
            <person name="Nakamura H."/>
            <person name="Ohtoshi R."/>
            <person name="Moran D.A.P."/>
            <person name="Shinohara A."/>
            <person name="Yoshida Y."/>
            <person name="Fujiwara M."/>
            <person name="Mori M."/>
            <person name="Tomita M."/>
            <person name="Arakawa K."/>
        </authorList>
    </citation>
    <scope>NUCLEOTIDE SEQUENCE [LARGE SCALE GENOMIC DNA]</scope>
</reference>
<organism evidence="3 4">
    <name type="scientific">Araneus ventricosus</name>
    <name type="common">Orbweaver spider</name>
    <name type="synonym">Epeira ventricosa</name>
    <dbReference type="NCBI Taxonomy" id="182803"/>
    <lineage>
        <taxon>Eukaryota</taxon>
        <taxon>Metazoa</taxon>
        <taxon>Ecdysozoa</taxon>
        <taxon>Arthropoda</taxon>
        <taxon>Chelicerata</taxon>
        <taxon>Arachnida</taxon>
        <taxon>Araneae</taxon>
        <taxon>Araneomorphae</taxon>
        <taxon>Entelegynae</taxon>
        <taxon>Araneoidea</taxon>
        <taxon>Araneidae</taxon>
        <taxon>Araneus</taxon>
    </lineage>
</organism>
<name>A0A4Y2H949_ARAVE</name>
<accession>A0A4Y2H949</accession>
<evidence type="ECO:0000313" key="4">
    <source>
        <dbReference type="Proteomes" id="UP000499080"/>
    </source>
</evidence>
<proteinExistence type="predicted"/>
<dbReference type="GO" id="GO:0005634">
    <property type="term" value="C:nucleus"/>
    <property type="evidence" value="ECO:0007669"/>
    <property type="project" value="TreeGrafter"/>
</dbReference>
<dbReference type="Pfam" id="PF03184">
    <property type="entry name" value="DDE_1"/>
    <property type="match status" value="1"/>
</dbReference>
<dbReference type="EMBL" id="BGPR01001769">
    <property type="protein sequence ID" value="GBM61506.1"/>
    <property type="molecule type" value="Genomic_DNA"/>
</dbReference>
<dbReference type="InterPro" id="IPR004875">
    <property type="entry name" value="DDE_SF_endonuclease_dom"/>
</dbReference>
<dbReference type="PANTHER" id="PTHR19303:SF16">
    <property type="entry name" value="JERKY PROTEIN HOMOLOG-LIKE"/>
    <property type="match status" value="1"/>
</dbReference>
<feature type="domain" description="HTH CENPB-type" evidence="2">
    <location>
        <begin position="1"/>
        <end position="28"/>
    </location>
</feature>